<evidence type="ECO:0000256" key="1">
    <source>
        <dbReference type="SAM" id="MobiDB-lite"/>
    </source>
</evidence>
<feature type="transmembrane region" description="Helical" evidence="2">
    <location>
        <begin position="110"/>
        <end position="133"/>
    </location>
</feature>
<evidence type="ECO:0000313" key="5">
    <source>
        <dbReference type="Proteomes" id="UP001147700"/>
    </source>
</evidence>
<protein>
    <submittedName>
        <fullName evidence="4">DUF1707 domain-containing protein</fullName>
    </submittedName>
</protein>
<reference evidence="4" key="1">
    <citation type="submission" date="2022-10" db="EMBL/GenBank/DDBJ databases">
        <title>The WGS of Solirubrobacter sp. CPCC 204708.</title>
        <authorList>
            <person name="Jiang Z."/>
        </authorList>
    </citation>
    <scope>NUCLEOTIDE SEQUENCE</scope>
    <source>
        <strain evidence="4">CPCC 204708</strain>
    </source>
</reference>
<accession>A0ABT4RLC7</accession>
<dbReference type="Pfam" id="PF08044">
    <property type="entry name" value="DUF1707"/>
    <property type="match status" value="1"/>
</dbReference>
<feature type="transmembrane region" description="Helical" evidence="2">
    <location>
        <begin position="87"/>
        <end position="104"/>
    </location>
</feature>
<keyword evidence="2" id="KW-0812">Transmembrane</keyword>
<keyword evidence="2" id="KW-0472">Membrane</keyword>
<dbReference type="PANTHER" id="PTHR40763:SF4">
    <property type="entry name" value="DUF1707 DOMAIN-CONTAINING PROTEIN"/>
    <property type="match status" value="1"/>
</dbReference>
<feature type="domain" description="DUF1707" evidence="3">
    <location>
        <begin position="11"/>
        <end position="63"/>
    </location>
</feature>
<gene>
    <name evidence="4" type="ORF">OJ962_17755</name>
</gene>
<keyword evidence="2" id="KW-1133">Transmembrane helix</keyword>
<feature type="region of interest" description="Disordered" evidence="1">
    <location>
        <begin position="62"/>
        <end position="83"/>
    </location>
</feature>
<evidence type="ECO:0000256" key="2">
    <source>
        <dbReference type="SAM" id="Phobius"/>
    </source>
</evidence>
<dbReference type="InterPro" id="IPR012551">
    <property type="entry name" value="DUF1707_SHOCT-like"/>
</dbReference>
<keyword evidence="5" id="KW-1185">Reference proteome</keyword>
<comment type="caution">
    <text evidence="4">The sequence shown here is derived from an EMBL/GenBank/DDBJ whole genome shotgun (WGS) entry which is preliminary data.</text>
</comment>
<name>A0ABT4RLC7_9ACTN</name>
<proteinExistence type="predicted"/>
<organism evidence="4 5">
    <name type="scientific">Solirubrobacter deserti</name>
    <dbReference type="NCBI Taxonomy" id="2282478"/>
    <lineage>
        <taxon>Bacteria</taxon>
        <taxon>Bacillati</taxon>
        <taxon>Actinomycetota</taxon>
        <taxon>Thermoleophilia</taxon>
        <taxon>Solirubrobacterales</taxon>
        <taxon>Solirubrobacteraceae</taxon>
        <taxon>Solirubrobacter</taxon>
    </lineage>
</organism>
<dbReference type="RefSeq" id="WP_202958092.1">
    <property type="nucleotide sequence ID" value="NZ_JAPCID010000024.1"/>
</dbReference>
<dbReference type="EMBL" id="JAPCID010000024">
    <property type="protein sequence ID" value="MDA0139353.1"/>
    <property type="molecule type" value="Genomic_DNA"/>
</dbReference>
<sequence length="153" mass="16535">MSSWQRPTPELRASDAERERVVDFLRESALVGRIDHDELEERIGLAYAAVTRGDLERLLVDLPRGARPPAPRPRRAPAPAKRREPSAAMVLVGLSAIAIPMIVLTGVVMAIVAVVALSVLSAPFVIVALLVAAAMRRRRPPGPGPGWRSAHYG</sequence>
<evidence type="ECO:0000313" key="4">
    <source>
        <dbReference type="EMBL" id="MDA0139353.1"/>
    </source>
</evidence>
<dbReference type="Proteomes" id="UP001147700">
    <property type="component" value="Unassembled WGS sequence"/>
</dbReference>
<dbReference type="PANTHER" id="PTHR40763">
    <property type="entry name" value="MEMBRANE PROTEIN-RELATED"/>
    <property type="match status" value="1"/>
</dbReference>
<evidence type="ECO:0000259" key="3">
    <source>
        <dbReference type="Pfam" id="PF08044"/>
    </source>
</evidence>